<comment type="pathway">
    <text evidence="2 5">Protein modification; protein ubiquitination.</text>
</comment>
<dbReference type="GO" id="GO:0061630">
    <property type="term" value="F:ubiquitin protein ligase activity"/>
    <property type="evidence" value="ECO:0007669"/>
    <property type="project" value="UniProtKB-UniRule"/>
</dbReference>
<dbReference type="Gene3D" id="3.30.40.10">
    <property type="entry name" value="Zinc/RING finger domain, C3HC4 (zinc finger)"/>
    <property type="match status" value="1"/>
</dbReference>
<keyword evidence="4 5" id="KW-0833">Ubl conjugation pathway</keyword>
<evidence type="ECO:0000313" key="7">
    <source>
        <dbReference type="EMBL" id="KAG6494989.1"/>
    </source>
</evidence>
<keyword evidence="8" id="KW-1185">Reference proteome</keyword>
<dbReference type="GO" id="GO:0006511">
    <property type="term" value="P:ubiquitin-dependent protein catabolic process"/>
    <property type="evidence" value="ECO:0007669"/>
    <property type="project" value="UniProtKB-UniRule"/>
</dbReference>
<feature type="compositionally biased region" description="Basic and acidic residues" evidence="6">
    <location>
        <begin position="12"/>
        <end position="24"/>
    </location>
</feature>
<keyword evidence="5" id="KW-0256">Endoplasmic reticulum</keyword>
<dbReference type="InterPro" id="IPR045103">
    <property type="entry name" value="RNF5/RNF185-like"/>
</dbReference>
<feature type="compositionally biased region" description="Polar residues" evidence="6">
    <location>
        <begin position="82"/>
        <end position="95"/>
    </location>
</feature>
<protein>
    <recommendedName>
        <fullName evidence="5">E3 ubiquitin-protein ligase RMA</fullName>
        <ecNumber evidence="5">2.3.2.27</ecNumber>
    </recommendedName>
    <alternativeName>
        <fullName evidence="5">Protein RING membrane-anchor</fullName>
    </alternativeName>
    <alternativeName>
        <fullName evidence="5">RING-type E3 ubiquitin transferase RMA</fullName>
    </alternativeName>
</protein>
<dbReference type="PANTHER" id="PTHR12313">
    <property type="entry name" value="E3 UBIQUITIN-PROTEIN LIGASE RNF5-RELATED"/>
    <property type="match status" value="1"/>
</dbReference>
<gene>
    <name evidence="7" type="ORF">ZIOFF_042778</name>
</gene>
<dbReference type="UniPathway" id="UPA00143"/>
<accession>A0A8J5G2V0</accession>
<feature type="region of interest" description="Disordered" evidence="6">
    <location>
        <begin position="1"/>
        <end position="24"/>
    </location>
</feature>
<evidence type="ECO:0000256" key="4">
    <source>
        <dbReference type="ARBA" id="ARBA00022786"/>
    </source>
</evidence>
<dbReference type="AlphaFoldDB" id="A0A8J5G2V0"/>
<keyword evidence="5" id="KW-0479">Metal-binding</keyword>
<evidence type="ECO:0000256" key="6">
    <source>
        <dbReference type="SAM" id="MobiDB-lite"/>
    </source>
</evidence>
<evidence type="ECO:0000313" key="8">
    <source>
        <dbReference type="Proteomes" id="UP000734854"/>
    </source>
</evidence>
<keyword evidence="5" id="KW-0863">Zinc-finger</keyword>
<keyword evidence="5" id="KW-0862">Zinc</keyword>
<dbReference type="EMBL" id="JACMSC010000012">
    <property type="protein sequence ID" value="KAG6494989.1"/>
    <property type="molecule type" value="Genomic_DNA"/>
</dbReference>
<dbReference type="SUPFAM" id="SSF57850">
    <property type="entry name" value="RING/U-box"/>
    <property type="match status" value="1"/>
</dbReference>
<dbReference type="Proteomes" id="UP000734854">
    <property type="component" value="Unassembled WGS sequence"/>
</dbReference>
<comment type="function">
    <text evidence="5">E3 ubiquitin-protein ligase.</text>
</comment>
<feature type="region of interest" description="Disordered" evidence="6">
    <location>
        <begin position="79"/>
        <end position="110"/>
    </location>
</feature>
<keyword evidence="3 5" id="KW-0808">Transferase</keyword>
<proteinExistence type="predicted"/>
<dbReference type="EC" id="2.3.2.27" evidence="5"/>
<sequence>MQIVYASESSSEEERGGGFEASVGKKEKGGGYGGGCVVTLCGHLYWACLYKWLHVHAQSSECPVCKAIIEDEKLAPLYGRGKSSTDPQSKTSPSMNIPHRPAGQRPAMALPPPDPNNFHHGNPWFMGGAPMASSSLQSEELSLLPRYHELLLLFFIVCGGRTRRCRCQLFSLDGEEESSSEAPLLLKCNSINPLSNHWSIASPPPLHGKVKNQSSVGLRFSNGADTEVTTFKQDSNRRYKQYYLRSKEAAASVCRHNHGRRCPLLSLATVSRQRSVGDRVTSEGCGERATSC</sequence>
<dbReference type="InterPro" id="IPR013083">
    <property type="entry name" value="Znf_RING/FYVE/PHD"/>
</dbReference>
<organism evidence="7 8">
    <name type="scientific">Zingiber officinale</name>
    <name type="common">Ginger</name>
    <name type="synonym">Amomum zingiber</name>
    <dbReference type="NCBI Taxonomy" id="94328"/>
    <lineage>
        <taxon>Eukaryota</taxon>
        <taxon>Viridiplantae</taxon>
        <taxon>Streptophyta</taxon>
        <taxon>Embryophyta</taxon>
        <taxon>Tracheophyta</taxon>
        <taxon>Spermatophyta</taxon>
        <taxon>Magnoliopsida</taxon>
        <taxon>Liliopsida</taxon>
        <taxon>Zingiberales</taxon>
        <taxon>Zingiberaceae</taxon>
        <taxon>Zingiber</taxon>
    </lineage>
</organism>
<comment type="subcellular location">
    <subcellularLocation>
        <location evidence="5">Endoplasmic reticulum membrane</location>
        <topology evidence="5">Single-pass type IV membrane protein</topology>
    </subcellularLocation>
</comment>
<name>A0A8J5G2V0_ZINOF</name>
<dbReference type="GO" id="GO:0008270">
    <property type="term" value="F:zinc ion binding"/>
    <property type="evidence" value="ECO:0007669"/>
    <property type="project" value="UniProtKB-KW"/>
</dbReference>
<comment type="catalytic activity">
    <reaction evidence="1 5">
        <text>S-ubiquitinyl-[E2 ubiquitin-conjugating enzyme]-L-cysteine + [acceptor protein]-L-lysine = [E2 ubiquitin-conjugating enzyme]-L-cysteine + N(6)-ubiquitinyl-[acceptor protein]-L-lysine.</text>
        <dbReference type="EC" id="2.3.2.27"/>
    </reaction>
</comment>
<reference evidence="7 8" key="1">
    <citation type="submission" date="2020-08" db="EMBL/GenBank/DDBJ databases">
        <title>Plant Genome Project.</title>
        <authorList>
            <person name="Zhang R.-G."/>
        </authorList>
    </citation>
    <scope>NUCLEOTIDE SEQUENCE [LARGE SCALE GENOMIC DNA]</scope>
    <source>
        <tissue evidence="7">Rhizome</tissue>
    </source>
</reference>
<evidence type="ECO:0000256" key="3">
    <source>
        <dbReference type="ARBA" id="ARBA00022679"/>
    </source>
</evidence>
<evidence type="ECO:0000256" key="2">
    <source>
        <dbReference type="ARBA" id="ARBA00004906"/>
    </source>
</evidence>
<evidence type="ECO:0000256" key="5">
    <source>
        <dbReference type="RuleBase" id="RU369090"/>
    </source>
</evidence>
<dbReference type="GO" id="GO:0005789">
    <property type="term" value="C:endoplasmic reticulum membrane"/>
    <property type="evidence" value="ECO:0007669"/>
    <property type="project" value="UniProtKB-SubCell"/>
</dbReference>
<evidence type="ECO:0000256" key="1">
    <source>
        <dbReference type="ARBA" id="ARBA00000900"/>
    </source>
</evidence>
<comment type="caution">
    <text evidence="7">The sequence shown here is derived from an EMBL/GenBank/DDBJ whole genome shotgun (WGS) entry which is preliminary data.</text>
</comment>
<dbReference type="GO" id="GO:0016567">
    <property type="term" value="P:protein ubiquitination"/>
    <property type="evidence" value="ECO:0007669"/>
    <property type="project" value="UniProtKB-UniPathway"/>
</dbReference>
<comment type="domain">
    <text evidence="5">The RING-type zinc finger domain is responsible for E3 ligase activity.</text>
</comment>